<feature type="compositionally biased region" description="Basic and acidic residues" evidence="2">
    <location>
        <begin position="1"/>
        <end position="16"/>
    </location>
</feature>
<protein>
    <submittedName>
        <fullName evidence="4">LAFE_0E08460g1_1</fullName>
    </submittedName>
</protein>
<dbReference type="GO" id="GO:0005634">
    <property type="term" value="C:nucleus"/>
    <property type="evidence" value="ECO:0007669"/>
    <property type="project" value="TreeGrafter"/>
</dbReference>
<reference evidence="5" key="1">
    <citation type="submission" date="2016-03" db="EMBL/GenBank/DDBJ databases">
        <authorList>
            <person name="Devillers H."/>
        </authorList>
    </citation>
    <scope>NUCLEOTIDE SEQUENCE [LARGE SCALE GENOMIC DNA]</scope>
</reference>
<dbReference type="OrthoDB" id="551431at2759"/>
<name>A0A1G4MD89_LACFM</name>
<gene>
    <name evidence="4" type="ORF">LAFE_0E08460G</name>
</gene>
<dbReference type="AlphaFoldDB" id="A0A1G4MD89"/>
<evidence type="ECO:0000313" key="4">
    <source>
        <dbReference type="EMBL" id="SCW01842.1"/>
    </source>
</evidence>
<proteinExistence type="inferred from homology"/>
<dbReference type="InterPro" id="IPR012942">
    <property type="entry name" value="SRR1-like"/>
</dbReference>
<dbReference type="PANTHER" id="PTHR28626">
    <property type="entry name" value="SRR1-LIKE PROTEIN"/>
    <property type="match status" value="1"/>
</dbReference>
<dbReference type="InterPro" id="IPR040044">
    <property type="entry name" value="SRR1L"/>
</dbReference>
<evidence type="ECO:0000313" key="5">
    <source>
        <dbReference type="Proteomes" id="UP000190831"/>
    </source>
</evidence>
<dbReference type="OMA" id="THIRCLA"/>
<dbReference type="GO" id="GO:0005737">
    <property type="term" value="C:cytoplasm"/>
    <property type="evidence" value="ECO:0007669"/>
    <property type="project" value="TreeGrafter"/>
</dbReference>
<dbReference type="Proteomes" id="UP000190831">
    <property type="component" value="Chromosome E"/>
</dbReference>
<dbReference type="Pfam" id="PF07985">
    <property type="entry name" value="SRR1"/>
    <property type="match status" value="1"/>
</dbReference>
<keyword evidence="5" id="KW-1185">Reference proteome</keyword>
<feature type="domain" description="SRR1-like" evidence="3">
    <location>
        <begin position="47"/>
        <end position="277"/>
    </location>
</feature>
<sequence>MTSVKPTEHSKSEFRDAHRHKKKAGRPPFANVLSTCRKVVGESKMLQELVDKVQFHIPKIDKVRCLAIGSFHEDQPALYQFALLLEICEIISEQDPERPIQVSIYDPVFTDEDKEFIGKMGHHWSIDESSPWKASQASEVFFFLPHAPLDLTEHILSSEEPRLLLANHVVQHTDRYTKSRLFNTYPLMSKLLNSLSVQEDANDSSINNFGNDEDASFTPFVSRKNRRKSKIKYQEPTIDYDSVRSYFTKCTIVSDFQNGSLLRDMVWLNAFSDLSLHVIE</sequence>
<accession>A0A1G4MD89</accession>
<dbReference type="EMBL" id="LT598488">
    <property type="protein sequence ID" value="SCW01842.1"/>
    <property type="molecule type" value="Genomic_DNA"/>
</dbReference>
<organism evidence="4 5">
    <name type="scientific">Lachancea fermentati</name>
    <name type="common">Zygosaccharomyces fermentati</name>
    <dbReference type="NCBI Taxonomy" id="4955"/>
    <lineage>
        <taxon>Eukaryota</taxon>
        <taxon>Fungi</taxon>
        <taxon>Dikarya</taxon>
        <taxon>Ascomycota</taxon>
        <taxon>Saccharomycotina</taxon>
        <taxon>Saccharomycetes</taxon>
        <taxon>Saccharomycetales</taxon>
        <taxon>Saccharomycetaceae</taxon>
        <taxon>Lachancea</taxon>
    </lineage>
</organism>
<evidence type="ECO:0000256" key="2">
    <source>
        <dbReference type="SAM" id="MobiDB-lite"/>
    </source>
</evidence>
<evidence type="ECO:0000259" key="3">
    <source>
        <dbReference type="Pfam" id="PF07985"/>
    </source>
</evidence>
<comment type="similarity">
    <text evidence="1">Belongs to the SRR1 family.</text>
</comment>
<feature type="region of interest" description="Disordered" evidence="2">
    <location>
        <begin position="1"/>
        <end position="28"/>
    </location>
</feature>
<evidence type="ECO:0000256" key="1">
    <source>
        <dbReference type="ARBA" id="ARBA00009856"/>
    </source>
</evidence>
<dbReference type="PANTHER" id="PTHR28626:SF3">
    <property type="entry name" value="SRR1-LIKE PROTEIN"/>
    <property type="match status" value="1"/>
</dbReference>